<dbReference type="AlphaFoldDB" id="A6KL36"/>
<name>A6KL36_RAT</name>
<organism evidence="1 2">
    <name type="scientific">Rattus norvegicus</name>
    <name type="common">Rat</name>
    <dbReference type="NCBI Taxonomy" id="10116"/>
    <lineage>
        <taxon>Eukaryota</taxon>
        <taxon>Metazoa</taxon>
        <taxon>Chordata</taxon>
        <taxon>Craniata</taxon>
        <taxon>Vertebrata</taxon>
        <taxon>Euteleostomi</taxon>
        <taxon>Mammalia</taxon>
        <taxon>Eutheria</taxon>
        <taxon>Euarchontoglires</taxon>
        <taxon>Glires</taxon>
        <taxon>Rodentia</taxon>
        <taxon>Myomorpha</taxon>
        <taxon>Muroidea</taxon>
        <taxon>Muridae</taxon>
        <taxon>Murinae</taxon>
        <taxon>Rattus</taxon>
    </lineage>
</organism>
<gene>
    <name evidence="1" type="ORF">rCG_40904</name>
</gene>
<evidence type="ECO:0000313" key="1">
    <source>
        <dbReference type="EMBL" id="EDL85081.1"/>
    </source>
</evidence>
<reference evidence="1 2" key="1">
    <citation type="submission" date="2005-09" db="EMBL/GenBank/DDBJ databases">
        <authorList>
            <person name="Mural R.J."/>
            <person name="Li P.W."/>
            <person name="Adams M.D."/>
            <person name="Amanatides P.G."/>
            <person name="Baden-Tillson H."/>
            <person name="Barnstead M."/>
            <person name="Chin S.H."/>
            <person name="Dew I."/>
            <person name="Evans C.A."/>
            <person name="Ferriera S."/>
            <person name="Flanigan M."/>
            <person name="Fosler C."/>
            <person name="Glodek A."/>
            <person name="Gu Z."/>
            <person name="Holt R.A."/>
            <person name="Jennings D."/>
            <person name="Kraft C.L."/>
            <person name="Lu F."/>
            <person name="Nguyen T."/>
            <person name="Nusskern D.R."/>
            <person name="Pfannkoch C.M."/>
            <person name="Sitter C."/>
            <person name="Sutton G.G."/>
            <person name="Venter J.C."/>
            <person name="Wang Z."/>
            <person name="Woodage T."/>
            <person name="Zheng X.H."/>
            <person name="Zhong F."/>
        </authorList>
    </citation>
    <scope>NUCLEOTIDE SEQUENCE [LARGE SCALE GENOMIC DNA]</scope>
    <source>
        <strain>BN</strain>
        <strain evidence="2">Sprague-Dawley</strain>
    </source>
</reference>
<protein>
    <submittedName>
        <fullName evidence="1">RCG40904</fullName>
    </submittedName>
</protein>
<accession>A6KL36</accession>
<proteinExistence type="predicted"/>
<dbReference type="Proteomes" id="UP000234681">
    <property type="component" value="Chromosome 3"/>
</dbReference>
<sequence length="23" mass="2403">MPLIKLSPWASITSFSSAQPLAG</sequence>
<evidence type="ECO:0000313" key="2">
    <source>
        <dbReference type="Proteomes" id="UP000234681"/>
    </source>
</evidence>
<dbReference type="EMBL" id="CH474062">
    <property type="protein sequence ID" value="EDL85081.1"/>
    <property type="molecule type" value="Genomic_DNA"/>
</dbReference>